<feature type="transmembrane region" description="Helical" evidence="7">
    <location>
        <begin position="41"/>
        <end position="62"/>
    </location>
</feature>
<dbReference type="STRING" id="1423770.FD29_GL000258"/>
<dbReference type="PATRIC" id="fig|1423770.3.peg.259"/>
<evidence type="ECO:0000256" key="2">
    <source>
        <dbReference type="ARBA" id="ARBA00022448"/>
    </source>
</evidence>
<evidence type="ECO:0000256" key="7">
    <source>
        <dbReference type="SAM" id="Phobius"/>
    </source>
</evidence>
<protein>
    <recommendedName>
        <fullName evidence="8">Major facilitator superfamily (MFS) profile domain-containing protein</fullName>
    </recommendedName>
</protein>
<evidence type="ECO:0000313" key="9">
    <source>
        <dbReference type="EMBL" id="KRL44085.1"/>
    </source>
</evidence>
<dbReference type="PROSITE" id="PS50850">
    <property type="entry name" value="MFS"/>
    <property type="match status" value="1"/>
</dbReference>
<dbReference type="Gene3D" id="1.20.1250.20">
    <property type="entry name" value="MFS general substrate transporter like domains"/>
    <property type="match status" value="1"/>
</dbReference>
<dbReference type="GO" id="GO:0022857">
    <property type="term" value="F:transmembrane transporter activity"/>
    <property type="evidence" value="ECO:0007669"/>
    <property type="project" value="InterPro"/>
</dbReference>
<feature type="domain" description="Major facilitator superfamily (MFS) profile" evidence="8">
    <location>
        <begin position="9"/>
        <end position="405"/>
    </location>
</feature>
<feature type="transmembrane region" description="Helical" evidence="7">
    <location>
        <begin position="289"/>
        <end position="309"/>
    </location>
</feature>
<reference evidence="9 10" key="1">
    <citation type="journal article" date="2015" name="Genome Announc.">
        <title>Expanding the biotechnology potential of lactobacilli through comparative genomics of 213 strains and associated genera.</title>
        <authorList>
            <person name="Sun Z."/>
            <person name="Harris H.M."/>
            <person name="McCann A."/>
            <person name="Guo C."/>
            <person name="Argimon S."/>
            <person name="Zhang W."/>
            <person name="Yang X."/>
            <person name="Jeffery I.B."/>
            <person name="Cooney J.C."/>
            <person name="Kagawa T.F."/>
            <person name="Liu W."/>
            <person name="Song Y."/>
            <person name="Salvetti E."/>
            <person name="Wrobel A."/>
            <person name="Rasinkangas P."/>
            <person name="Parkhill J."/>
            <person name="Rea M.C."/>
            <person name="O'Sullivan O."/>
            <person name="Ritari J."/>
            <person name="Douillard F.P."/>
            <person name="Paul Ross R."/>
            <person name="Yang R."/>
            <person name="Briner A.E."/>
            <person name="Felis G.E."/>
            <person name="de Vos W.M."/>
            <person name="Barrangou R."/>
            <person name="Klaenhammer T.R."/>
            <person name="Caufield P.W."/>
            <person name="Cui Y."/>
            <person name="Zhang H."/>
            <person name="O'Toole P.W."/>
        </authorList>
    </citation>
    <scope>NUCLEOTIDE SEQUENCE [LARGE SCALE GENOMIC DNA]</scope>
    <source>
        <strain evidence="9 10">DSM 14500</strain>
    </source>
</reference>
<keyword evidence="4 7" id="KW-0812">Transmembrane</keyword>
<feature type="transmembrane region" description="Helical" evidence="7">
    <location>
        <begin position="384"/>
        <end position="401"/>
    </location>
</feature>
<evidence type="ECO:0000256" key="3">
    <source>
        <dbReference type="ARBA" id="ARBA00022475"/>
    </source>
</evidence>
<gene>
    <name evidence="9" type="ORF">FD29_GL000258</name>
</gene>
<evidence type="ECO:0000313" key="10">
    <source>
        <dbReference type="Proteomes" id="UP000050872"/>
    </source>
</evidence>
<feature type="transmembrane region" description="Helical" evidence="7">
    <location>
        <begin position="315"/>
        <end position="333"/>
    </location>
</feature>
<keyword evidence="10" id="KW-1185">Reference proteome</keyword>
<dbReference type="InterPro" id="IPR020846">
    <property type="entry name" value="MFS_dom"/>
</dbReference>
<dbReference type="EMBL" id="AZEZ01000060">
    <property type="protein sequence ID" value="KRL44085.1"/>
    <property type="molecule type" value="Genomic_DNA"/>
</dbReference>
<feature type="transmembrane region" description="Helical" evidence="7">
    <location>
        <begin position="74"/>
        <end position="94"/>
    </location>
</feature>
<comment type="subcellular location">
    <subcellularLocation>
        <location evidence="1">Cell membrane</location>
        <topology evidence="1">Multi-pass membrane protein</topology>
    </subcellularLocation>
</comment>
<feature type="transmembrane region" description="Helical" evidence="7">
    <location>
        <begin position="140"/>
        <end position="164"/>
    </location>
</feature>
<dbReference type="Pfam" id="PF07690">
    <property type="entry name" value="MFS_1"/>
    <property type="match status" value="1"/>
</dbReference>
<dbReference type="OrthoDB" id="2293709at2"/>
<feature type="transmembrane region" description="Helical" evidence="7">
    <location>
        <begin position="256"/>
        <end position="277"/>
    </location>
</feature>
<dbReference type="InterPro" id="IPR036259">
    <property type="entry name" value="MFS_trans_sf"/>
</dbReference>
<organism evidence="9 10">
    <name type="scientific">Companilactobacillus mindensis DSM 14500</name>
    <dbReference type="NCBI Taxonomy" id="1423770"/>
    <lineage>
        <taxon>Bacteria</taxon>
        <taxon>Bacillati</taxon>
        <taxon>Bacillota</taxon>
        <taxon>Bacilli</taxon>
        <taxon>Lactobacillales</taxon>
        <taxon>Lactobacillaceae</taxon>
        <taxon>Companilactobacillus</taxon>
    </lineage>
</organism>
<name>A0A0R1QPF6_9LACO</name>
<keyword evidence="5 7" id="KW-1133">Transmembrane helix</keyword>
<dbReference type="InterPro" id="IPR011701">
    <property type="entry name" value="MFS"/>
</dbReference>
<feature type="transmembrane region" description="Helical" evidence="7">
    <location>
        <begin position="9"/>
        <end position="35"/>
    </location>
</feature>
<dbReference type="AlphaFoldDB" id="A0A0R1QPF6"/>
<keyword evidence="6 7" id="KW-0472">Membrane</keyword>
<dbReference type="SUPFAM" id="SSF103473">
    <property type="entry name" value="MFS general substrate transporter"/>
    <property type="match status" value="1"/>
</dbReference>
<feature type="transmembrane region" description="Helical" evidence="7">
    <location>
        <begin position="354"/>
        <end position="378"/>
    </location>
</feature>
<accession>A0A0R1QPF6</accession>
<evidence type="ECO:0000256" key="4">
    <source>
        <dbReference type="ARBA" id="ARBA00022692"/>
    </source>
</evidence>
<dbReference type="GO" id="GO:0005886">
    <property type="term" value="C:plasma membrane"/>
    <property type="evidence" value="ECO:0007669"/>
    <property type="project" value="UniProtKB-SubCell"/>
</dbReference>
<evidence type="ECO:0000259" key="8">
    <source>
        <dbReference type="PROSITE" id="PS50850"/>
    </source>
</evidence>
<proteinExistence type="predicted"/>
<dbReference type="Proteomes" id="UP000050872">
    <property type="component" value="Unassembled WGS sequence"/>
</dbReference>
<keyword evidence="3" id="KW-1003">Cell membrane</keyword>
<evidence type="ECO:0000256" key="6">
    <source>
        <dbReference type="ARBA" id="ARBA00023136"/>
    </source>
</evidence>
<feature type="transmembrane region" description="Helical" evidence="7">
    <location>
        <begin position="100"/>
        <end position="119"/>
    </location>
</feature>
<feature type="transmembrane region" description="Helical" evidence="7">
    <location>
        <begin position="170"/>
        <end position="190"/>
    </location>
</feature>
<comment type="caution">
    <text evidence="9">The sequence shown here is derived from an EMBL/GenBank/DDBJ whole genome shotgun (WGS) entry which is preliminary data.</text>
</comment>
<evidence type="ECO:0000256" key="1">
    <source>
        <dbReference type="ARBA" id="ARBA00004651"/>
    </source>
</evidence>
<feature type="transmembrane region" description="Helical" evidence="7">
    <location>
        <begin position="227"/>
        <end position="250"/>
    </location>
</feature>
<evidence type="ECO:0000256" key="5">
    <source>
        <dbReference type="ARBA" id="ARBA00022989"/>
    </source>
</evidence>
<dbReference type="PANTHER" id="PTHR23513:SF6">
    <property type="entry name" value="MAJOR FACILITATOR SUPERFAMILY ASSOCIATED DOMAIN-CONTAINING PROTEIN"/>
    <property type="match status" value="1"/>
</dbReference>
<dbReference type="PANTHER" id="PTHR23513">
    <property type="entry name" value="INTEGRAL MEMBRANE EFFLUX PROTEIN-RELATED"/>
    <property type="match status" value="1"/>
</dbReference>
<dbReference type="RefSeq" id="WP_057887961.1">
    <property type="nucleotide sequence ID" value="NZ_AZEZ01000060.1"/>
</dbReference>
<sequence length="409" mass="44393">MKKLLNNRVFLTITGADFFETIGTSLFNIILLIYAKSFVHANIMVSIVSVASVLPGVLGMLTGQIADRTADKRLWLIITKFIQGILYLVLAQLINRKQVFLLMIIILINVSSDLLGMYSSGLRMPIIQNKVPTDVQEQAVGINSGIATLMQVVGQAIGISFLAINHDYQMAGYLNALSFFIAGFVLLSGYRTLKLQPIAAPTRDFKKMLREIRVALEASSQIKAGKLLTSILLLNAVGASLDAIINLFLIDDESAVPFHFGVSILIINIVLVTGTILGSVLHTGFFQKLSFKLVMLLSIISLGLLFADLMFWKNFWIILITLGLSGFGMGQANPKIMASLLKVADADIVGSLSGLLDSLAVMSIPIGSIGLVLIYNLINSQTAYLVAIMLLIGCAFCLLLPNKKEPSLN</sequence>
<keyword evidence="2" id="KW-0813">Transport</keyword>